<feature type="domain" description="N-acetyltransferase" evidence="1">
    <location>
        <begin position="2"/>
        <end position="146"/>
    </location>
</feature>
<proteinExistence type="predicted"/>
<dbReference type="Pfam" id="PF00583">
    <property type="entry name" value="Acetyltransf_1"/>
    <property type="match status" value="1"/>
</dbReference>
<dbReference type="Gene3D" id="3.40.630.30">
    <property type="match status" value="1"/>
</dbReference>
<evidence type="ECO:0000313" key="3">
    <source>
        <dbReference type="Proteomes" id="UP001285921"/>
    </source>
</evidence>
<dbReference type="CDD" id="cd04301">
    <property type="entry name" value="NAT_SF"/>
    <property type="match status" value="1"/>
</dbReference>
<name>A0ABQ6NPW0_9BACL</name>
<organism evidence="2 3">
    <name type="scientific">Paenibacillus glycanilyticus</name>
    <dbReference type="NCBI Taxonomy" id="126569"/>
    <lineage>
        <taxon>Bacteria</taxon>
        <taxon>Bacillati</taxon>
        <taxon>Bacillota</taxon>
        <taxon>Bacilli</taxon>
        <taxon>Bacillales</taxon>
        <taxon>Paenibacillaceae</taxon>
        <taxon>Paenibacillus</taxon>
    </lineage>
</organism>
<evidence type="ECO:0000313" key="2">
    <source>
        <dbReference type="EMBL" id="GMK47096.1"/>
    </source>
</evidence>
<keyword evidence="3" id="KW-1185">Reference proteome</keyword>
<dbReference type="Proteomes" id="UP001285921">
    <property type="component" value="Unassembled WGS sequence"/>
</dbReference>
<dbReference type="InterPro" id="IPR039143">
    <property type="entry name" value="GNPNAT1-like"/>
</dbReference>
<sequence>MSQVRAIREHELQELLDLYRHLIPNDPELQASDVQELWSRIREDRNIHYLVVEADGRIAAACVLIIIPNLTRGARPYGLIENVVTHSDFRRKGYGTDVLREALAIAWKQNCYKVMLLTSSKQEGTLTFYEKAGFVKGIKTGFIAKP</sequence>
<accession>A0ABQ6NPW0</accession>
<reference evidence="2 3" key="1">
    <citation type="submission" date="2023-05" db="EMBL/GenBank/DDBJ databases">
        <title>Draft genome of Paenibacillus sp. CCS26.</title>
        <authorList>
            <person name="Akita H."/>
            <person name="Shinto Y."/>
            <person name="Kimura Z."/>
        </authorList>
    </citation>
    <scope>NUCLEOTIDE SEQUENCE [LARGE SCALE GENOMIC DNA]</scope>
    <source>
        <strain evidence="2 3">CCS26</strain>
    </source>
</reference>
<dbReference type="InterPro" id="IPR016181">
    <property type="entry name" value="Acyl_CoA_acyltransferase"/>
</dbReference>
<dbReference type="PANTHER" id="PTHR13355:SF11">
    <property type="entry name" value="GLUCOSAMINE 6-PHOSPHATE N-ACETYLTRANSFERASE"/>
    <property type="match status" value="1"/>
</dbReference>
<comment type="caution">
    <text evidence="2">The sequence shown here is derived from an EMBL/GenBank/DDBJ whole genome shotgun (WGS) entry which is preliminary data.</text>
</comment>
<dbReference type="InterPro" id="IPR000182">
    <property type="entry name" value="GNAT_dom"/>
</dbReference>
<dbReference type="PROSITE" id="PS51186">
    <property type="entry name" value="GNAT"/>
    <property type="match status" value="1"/>
</dbReference>
<dbReference type="PANTHER" id="PTHR13355">
    <property type="entry name" value="GLUCOSAMINE 6-PHOSPHATE N-ACETYLTRANSFERASE"/>
    <property type="match status" value="1"/>
</dbReference>
<dbReference type="EMBL" id="BTCL01000017">
    <property type="protein sequence ID" value="GMK47096.1"/>
    <property type="molecule type" value="Genomic_DNA"/>
</dbReference>
<gene>
    <name evidence="2" type="ORF">PghCCS26_42260</name>
</gene>
<evidence type="ECO:0000259" key="1">
    <source>
        <dbReference type="PROSITE" id="PS51186"/>
    </source>
</evidence>
<protein>
    <submittedName>
        <fullName evidence="2">Acetyltransferase</fullName>
    </submittedName>
</protein>
<dbReference type="SUPFAM" id="SSF55729">
    <property type="entry name" value="Acyl-CoA N-acyltransferases (Nat)"/>
    <property type="match status" value="1"/>
</dbReference>
<dbReference type="RefSeq" id="WP_317981170.1">
    <property type="nucleotide sequence ID" value="NZ_BTCL01000017.1"/>
</dbReference>